<dbReference type="InParanoid" id="A0A1V9X509"/>
<feature type="region of interest" description="Disordered" evidence="2">
    <location>
        <begin position="278"/>
        <end position="388"/>
    </location>
</feature>
<keyword evidence="1" id="KW-0193">Cuticle</keyword>
<dbReference type="InterPro" id="IPR050468">
    <property type="entry name" value="Cuticle_Struct_Prot"/>
</dbReference>
<feature type="compositionally biased region" description="Low complexity" evidence="2">
    <location>
        <begin position="120"/>
        <end position="130"/>
    </location>
</feature>
<feature type="compositionally biased region" description="Low complexity" evidence="2">
    <location>
        <begin position="317"/>
        <end position="329"/>
    </location>
</feature>
<dbReference type="PANTHER" id="PTHR10380">
    <property type="entry name" value="CUTICLE PROTEIN"/>
    <property type="match status" value="1"/>
</dbReference>
<evidence type="ECO:0000256" key="1">
    <source>
        <dbReference type="PROSITE-ProRule" id="PRU00497"/>
    </source>
</evidence>
<name>A0A1V9X509_9ACAR</name>
<feature type="compositionally biased region" description="Pro residues" evidence="2">
    <location>
        <begin position="304"/>
        <end position="316"/>
    </location>
</feature>
<dbReference type="PROSITE" id="PS51155">
    <property type="entry name" value="CHIT_BIND_RR_2"/>
    <property type="match status" value="1"/>
</dbReference>
<feature type="compositionally biased region" description="Polar residues" evidence="2">
    <location>
        <begin position="180"/>
        <end position="196"/>
    </location>
</feature>
<dbReference type="EMBL" id="MNPL01024312">
    <property type="protein sequence ID" value="OQR68577.1"/>
    <property type="molecule type" value="Genomic_DNA"/>
</dbReference>
<evidence type="ECO:0000313" key="4">
    <source>
        <dbReference type="Proteomes" id="UP000192247"/>
    </source>
</evidence>
<dbReference type="OrthoDB" id="7255276at2759"/>
<evidence type="ECO:0000313" key="3">
    <source>
        <dbReference type="EMBL" id="OQR68577.1"/>
    </source>
</evidence>
<evidence type="ECO:0000256" key="2">
    <source>
        <dbReference type="SAM" id="MobiDB-lite"/>
    </source>
</evidence>
<feature type="compositionally biased region" description="Pro residues" evidence="2">
    <location>
        <begin position="131"/>
        <end position="142"/>
    </location>
</feature>
<sequence>MANTRGAGTLMPGPEVDDLQKDTKATGRLAGFLIPSYPFVNNQLGGALSNHLPNSYSSPTNYDFQQPRNTAFGYTQFSQVPQQNGYQAAGTPVSQFNSNIQHYNPPTSTAPAYRSPPAPVSYQQPQQTYQVPPPPPQAPYRPPAYQDNPPRAPVYQNSAPVNAPRPAPYINTAQLSYNAAAPTSTQTPSGPASSKPSVVHPPAPVHYVSIGQKLEGDYRFGYETGKGVNGDESFRQETRDADGTVRGSYGYVDPNGKQITVHYEAGREGFKILSEDDVKNGAKRPPSVQHQQPADPVTQSLPVAPAPKPVLSPPPAATETTPSDSTTQAAPQRRRYSSAMPPFATPPYGPTTAGFDAPRSPSANLASAQSEPSKTVEAQAETSTFGPPVINVKQLSYDIGANSGGQ</sequence>
<dbReference type="AlphaFoldDB" id="A0A1V9X509"/>
<dbReference type="PANTHER" id="PTHR10380:SF240">
    <property type="match status" value="1"/>
</dbReference>
<feature type="region of interest" description="Disordered" evidence="2">
    <location>
        <begin position="180"/>
        <end position="200"/>
    </location>
</feature>
<dbReference type="Proteomes" id="UP000192247">
    <property type="component" value="Unassembled WGS sequence"/>
</dbReference>
<reference evidence="3 4" key="1">
    <citation type="journal article" date="2017" name="Gigascience">
        <title>Draft genome of the honey bee ectoparasitic mite, Tropilaelaps mercedesae, is shaped by the parasitic life history.</title>
        <authorList>
            <person name="Dong X."/>
            <person name="Armstrong S.D."/>
            <person name="Xia D."/>
            <person name="Makepeace B.L."/>
            <person name="Darby A.C."/>
            <person name="Kadowaki T."/>
        </authorList>
    </citation>
    <scope>NUCLEOTIDE SEQUENCE [LARGE SCALE GENOMIC DNA]</scope>
    <source>
        <strain evidence="3">Wuxi-XJTLU</strain>
    </source>
</reference>
<dbReference type="PRINTS" id="PR00947">
    <property type="entry name" value="CUTICLE"/>
</dbReference>
<dbReference type="InterPro" id="IPR000618">
    <property type="entry name" value="Insect_cuticle"/>
</dbReference>
<organism evidence="3 4">
    <name type="scientific">Tropilaelaps mercedesae</name>
    <dbReference type="NCBI Taxonomy" id="418985"/>
    <lineage>
        <taxon>Eukaryota</taxon>
        <taxon>Metazoa</taxon>
        <taxon>Ecdysozoa</taxon>
        <taxon>Arthropoda</taxon>
        <taxon>Chelicerata</taxon>
        <taxon>Arachnida</taxon>
        <taxon>Acari</taxon>
        <taxon>Parasitiformes</taxon>
        <taxon>Mesostigmata</taxon>
        <taxon>Gamasina</taxon>
        <taxon>Dermanyssoidea</taxon>
        <taxon>Laelapidae</taxon>
        <taxon>Tropilaelaps</taxon>
    </lineage>
</organism>
<feature type="region of interest" description="Disordered" evidence="2">
    <location>
        <begin position="229"/>
        <end position="249"/>
    </location>
</feature>
<dbReference type="Pfam" id="PF00379">
    <property type="entry name" value="Chitin_bind_4"/>
    <property type="match status" value="1"/>
</dbReference>
<dbReference type="GO" id="GO:0008010">
    <property type="term" value="F:structural constituent of chitin-based larval cuticle"/>
    <property type="evidence" value="ECO:0007669"/>
    <property type="project" value="TreeGrafter"/>
</dbReference>
<dbReference type="GO" id="GO:0062129">
    <property type="term" value="C:chitin-based extracellular matrix"/>
    <property type="evidence" value="ECO:0007669"/>
    <property type="project" value="TreeGrafter"/>
</dbReference>
<feature type="compositionally biased region" description="Basic and acidic residues" evidence="2">
    <location>
        <begin position="232"/>
        <end position="243"/>
    </location>
</feature>
<keyword evidence="4" id="KW-1185">Reference proteome</keyword>
<feature type="region of interest" description="Disordered" evidence="2">
    <location>
        <begin position="83"/>
        <end position="153"/>
    </location>
</feature>
<protein>
    <submittedName>
        <fullName evidence="3">Uncharacterized protein</fullName>
    </submittedName>
</protein>
<comment type="caution">
    <text evidence="3">The sequence shown here is derived from an EMBL/GenBank/DDBJ whole genome shotgun (WGS) entry which is preliminary data.</text>
</comment>
<feature type="compositionally biased region" description="Polar residues" evidence="2">
    <location>
        <begin position="361"/>
        <end position="373"/>
    </location>
</feature>
<gene>
    <name evidence="3" type="ORF">BIW11_12821</name>
</gene>
<feature type="compositionally biased region" description="Polar residues" evidence="2">
    <location>
        <begin position="83"/>
        <end position="110"/>
    </location>
</feature>
<proteinExistence type="predicted"/>
<accession>A0A1V9X509</accession>